<reference evidence="1 2" key="1">
    <citation type="submission" date="2021-06" db="EMBL/GenBank/DDBJ databases">
        <title>Caerostris darwini draft genome.</title>
        <authorList>
            <person name="Kono N."/>
            <person name="Arakawa K."/>
        </authorList>
    </citation>
    <scope>NUCLEOTIDE SEQUENCE [LARGE SCALE GENOMIC DNA]</scope>
</reference>
<dbReference type="AlphaFoldDB" id="A0AAV4UKL6"/>
<gene>
    <name evidence="1" type="ORF">CDAR_294871</name>
</gene>
<dbReference type="Proteomes" id="UP001054837">
    <property type="component" value="Unassembled WGS sequence"/>
</dbReference>
<comment type="caution">
    <text evidence="1">The sequence shown here is derived from an EMBL/GenBank/DDBJ whole genome shotgun (WGS) entry which is preliminary data.</text>
</comment>
<accession>A0AAV4UKL6</accession>
<protein>
    <submittedName>
        <fullName evidence="1">Uncharacterized protein</fullName>
    </submittedName>
</protein>
<sequence length="87" mass="9797">MPVLFGFDCRSRHSIRSSEMKSGPESAASRYSIFSLRLFHHSDKRHRFIKLLEDCSSANSNAMLSIRPMNCLARCLPPELILGSDGI</sequence>
<dbReference type="EMBL" id="BPLQ01011490">
    <property type="protein sequence ID" value="GIY58328.1"/>
    <property type="molecule type" value="Genomic_DNA"/>
</dbReference>
<keyword evidence="2" id="KW-1185">Reference proteome</keyword>
<name>A0AAV4UKL6_9ARAC</name>
<proteinExistence type="predicted"/>
<organism evidence="1 2">
    <name type="scientific">Caerostris darwini</name>
    <dbReference type="NCBI Taxonomy" id="1538125"/>
    <lineage>
        <taxon>Eukaryota</taxon>
        <taxon>Metazoa</taxon>
        <taxon>Ecdysozoa</taxon>
        <taxon>Arthropoda</taxon>
        <taxon>Chelicerata</taxon>
        <taxon>Arachnida</taxon>
        <taxon>Araneae</taxon>
        <taxon>Araneomorphae</taxon>
        <taxon>Entelegynae</taxon>
        <taxon>Araneoidea</taxon>
        <taxon>Araneidae</taxon>
        <taxon>Caerostris</taxon>
    </lineage>
</organism>
<evidence type="ECO:0000313" key="1">
    <source>
        <dbReference type="EMBL" id="GIY58328.1"/>
    </source>
</evidence>
<evidence type="ECO:0000313" key="2">
    <source>
        <dbReference type="Proteomes" id="UP001054837"/>
    </source>
</evidence>